<dbReference type="Proteomes" id="UP001430953">
    <property type="component" value="Unassembled WGS sequence"/>
</dbReference>
<accession>A0AAW2FQG8</accession>
<comment type="caution">
    <text evidence="1">The sequence shown here is derived from an EMBL/GenBank/DDBJ whole genome shotgun (WGS) entry which is preliminary data.</text>
</comment>
<gene>
    <name evidence="1" type="ORF">PUN28_009756</name>
</gene>
<dbReference type="AlphaFoldDB" id="A0AAW2FQG8"/>
<protein>
    <submittedName>
        <fullName evidence="1">Uncharacterized protein</fullName>
    </submittedName>
</protein>
<sequence length="105" mass="11983">MRSMKLTRLCGPCRKEHFAKVYVRVLLLQKRKIPQGSDAEVQLLLSALLQKDSSPDLWALILHTVYESNPVFNARPNTWVSLHGVQTMEGADKSIQQLKTPRKNN</sequence>
<organism evidence="1 2">
    <name type="scientific">Cardiocondyla obscurior</name>
    <dbReference type="NCBI Taxonomy" id="286306"/>
    <lineage>
        <taxon>Eukaryota</taxon>
        <taxon>Metazoa</taxon>
        <taxon>Ecdysozoa</taxon>
        <taxon>Arthropoda</taxon>
        <taxon>Hexapoda</taxon>
        <taxon>Insecta</taxon>
        <taxon>Pterygota</taxon>
        <taxon>Neoptera</taxon>
        <taxon>Endopterygota</taxon>
        <taxon>Hymenoptera</taxon>
        <taxon>Apocrita</taxon>
        <taxon>Aculeata</taxon>
        <taxon>Formicoidea</taxon>
        <taxon>Formicidae</taxon>
        <taxon>Myrmicinae</taxon>
        <taxon>Cardiocondyla</taxon>
    </lineage>
</organism>
<keyword evidence="2" id="KW-1185">Reference proteome</keyword>
<evidence type="ECO:0000313" key="1">
    <source>
        <dbReference type="EMBL" id="KAL0116362.1"/>
    </source>
</evidence>
<reference evidence="1 2" key="1">
    <citation type="submission" date="2023-03" db="EMBL/GenBank/DDBJ databases">
        <title>High recombination rates correlate with genetic variation in Cardiocondyla obscurior ants.</title>
        <authorList>
            <person name="Errbii M."/>
        </authorList>
    </citation>
    <scope>NUCLEOTIDE SEQUENCE [LARGE SCALE GENOMIC DNA]</scope>
    <source>
        <strain evidence="1">Alpha-2009</strain>
        <tissue evidence="1">Whole body</tissue>
    </source>
</reference>
<proteinExistence type="predicted"/>
<name>A0AAW2FQG8_9HYME</name>
<dbReference type="EMBL" id="JADYXP020000009">
    <property type="protein sequence ID" value="KAL0116362.1"/>
    <property type="molecule type" value="Genomic_DNA"/>
</dbReference>
<evidence type="ECO:0000313" key="2">
    <source>
        <dbReference type="Proteomes" id="UP001430953"/>
    </source>
</evidence>